<comment type="subcellular location">
    <subcellularLocation>
        <location evidence="5">Mitochondrion</location>
    </subcellularLocation>
</comment>
<comment type="function">
    <text evidence="5">The H protein shuttles the methylamine group of glycine from the P protein to the T protein.</text>
</comment>
<evidence type="ECO:0000256" key="3">
    <source>
        <dbReference type="ARBA" id="ARBA00022946"/>
    </source>
</evidence>
<dbReference type="GO" id="GO:0019464">
    <property type="term" value="P:glycine decarboxylation via glycine cleavage system"/>
    <property type="evidence" value="ECO:0007669"/>
    <property type="project" value="UniProtKB-UniRule"/>
</dbReference>
<keyword evidence="3 5" id="KW-0809">Transit peptide</keyword>
<evidence type="ECO:0000313" key="8">
    <source>
        <dbReference type="Proteomes" id="UP000194127"/>
    </source>
</evidence>
<dbReference type="AlphaFoldDB" id="A0A1X6NGF3"/>
<keyword evidence="2 4" id="KW-0450">Lipoyl</keyword>
<dbReference type="HAMAP" id="MF_00272">
    <property type="entry name" value="GcvH"/>
    <property type="match status" value="1"/>
</dbReference>
<dbReference type="InterPro" id="IPR033753">
    <property type="entry name" value="GCV_H/Fam206"/>
</dbReference>
<evidence type="ECO:0000256" key="5">
    <source>
        <dbReference type="RuleBase" id="RU364055"/>
    </source>
</evidence>
<dbReference type="NCBIfam" id="NF002270">
    <property type="entry name" value="PRK01202.1"/>
    <property type="match status" value="1"/>
</dbReference>
<dbReference type="Pfam" id="PF01597">
    <property type="entry name" value="GCV_H"/>
    <property type="match status" value="1"/>
</dbReference>
<feature type="domain" description="Lipoyl-binding" evidence="6">
    <location>
        <begin position="56"/>
        <end position="138"/>
    </location>
</feature>
<dbReference type="InterPro" id="IPR011053">
    <property type="entry name" value="Single_hybrid_motif"/>
</dbReference>
<name>A0A1X6NGF3_9APHY</name>
<comment type="subunit">
    <text evidence="5">The glycine cleavage system is composed of four proteins: P, T, L and H.</text>
</comment>
<dbReference type="InterPro" id="IPR017453">
    <property type="entry name" value="GCV_H_sub"/>
</dbReference>
<proteinExistence type="inferred from homology"/>
<keyword evidence="8" id="KW-1185">Reference proteome</keyword>
<dbReference type="SUPFAM" id="SSF51230">
    <property type="entry name" value="Single hybrid motif"/>
    <property type="match status" value="1"/>
</dbReference>
<dbReference type="EMBL" id="KZ110591">
    <property type="protein sequence ID" value="OSX67423.1"/>
    <property type="molecule type" value="Genomic_DNA"/>
</dbReference>
<evidence type="ECO:0000256" key="4">
    <source>
        <dbReference type="PIRSR" id="PIRSR617453-50"/>
    </source>
</evidence>
<evidence type="ECO:0000256" key="1">
    <source>
        <dbReference type="ARBA" id="ARBA00009249"/>
    </source>
</evidence>
<evidence type="ECO:0000256" key="2">
    <source>
        <dbReference type="ARBA" id="ARBA00022823"/>
    </source>
</evidence>
<comment type="cofactor">
    <cofactor evidence="5">
        <name>(R)-lipoate</name>
        <dbReference type="ChEBI" id="CHEBI:83088"/>
    </cofactor>
    <text evidence="5">Binds 1 lipoyl cofactor covalently.</text>
</comment>
<accession>A0A1X6NGF3</accession>
<reference evidence="7 8" key="1">
    <citation type="submission" date="2017-04" db="EMBL/GenBank/DDBJ databases">
        <title>Genome Sequence of the Model Brown-Rot Fungus Postia placenta SB12.</title>
        <authorList>
            <consortium name="DOE Joint Genome Institute"/>
            <person name="Gaskell J."/>
            <person name="Kersten P."/>
            <person name="Larrondo L.F."/>
            <person name="Canessa P."/>
            <person name="Martinez D."/>
            <person name="Hibbett D."/>
            <person name="Schmoll M."/>
            <person name="Kubicek C.P."/>
            <person name="Martinez A.T."/>
            <person name="Yadav J."/>
            <person name="Master E."/>
            <person name="Magnuson J.K."/>
            <person name="James T."/>
            <person name="Yaver D."/>
            <person name="Berka R."/>
            <person name="Labutti K."/>
            <person name="Lipzen A."/>
            <person name="Aerts A."/>
            <person name="Barry K."/>
            <person name="Henrissat B."/>
            <person name="Blanchette R."/>
            <person name="Grigoriev I."/>
            <person name="Cullen D."/>
        </authorList>
    </citation>
    <scope>NUCLEOTIDE SEQUENCE [LARGE SCALE GENOMIC DNA]</scope>
    <source>
        <strain evidence="7 8">MAD-698-R-SB12</strain>
    </source>
</reference>
<dbReference type="GO" id="GO:0005739">
    <property type="term" value="C:mitochondrion"/>
    <property type="evidence" value="ECO:0007669"/>
    <property type="project" value="UniProtKB-SubCell"/>
</dbReference>
<dbReference type="RefSeq" id="XP_024344217.1">
    <property type="nucleotide sequence ID" value="XM_024482510.1"/>
</dbReference>
<organism evidence="7 8">
    <name type="scientific">Postia placenta MAD-698-R-SB12</name>
    <dbReference type="NCBI Taxonomy" id="670580"/>
    <lineage>
        <taxon>Eukaryota</taxon>
        <taxon>Fungi</taxon>
        <taxon>Dikarya</taxon>
        <taxon>Basidiomycota</taxon>
        <taxon>Agaricomycotina</taxon>
        <taxon>Agaricomycetes</taxon>
        <taxon>Polyporales</taxon>
        <taxon>Adustoporiaceae</taxon>
        <taxon>Rhodonia</taxon>
    </lineage>
</organism>
<dbReference type="Gene3D" id="2.40.50.100">
    <property type="match status" value="1"/>
</dbReference>
<dbReference type="OrthoDB" id="10264154at2759"/>
<dbReference type="GeneID" id="36327459"/>
<feature type="modified residue" description="N6-lipoyllysine" evidence="4">
    <location>
        <position position="97"/>
    </location>
</feature>
<comment type="similarity">
    <text evidence="1 5">Belongs to the GcvH family.</text>
</comment>
<dbReference type="STRING" id="670580.A0A1X6NGF3"/>
<dbReference type="PROSITE" id="PS50968">
    <property type="entry name" value="BIOTINYL_LIPOYL"/>
    <property type="match status" value="1"/>
</dbReference>
<dbReference type="GO" id="GO:0005960">
    <property type="term" value="C:glycine cleavage complex"/>
    <property type="evidence" value="ECO:0007669"/>
    <property type="project" value="UniProtKB-UniRule"/>
</dbReference>
<dbReference type="InterPro" id="IPR002930">
    <property type="entry name" value="GCV_H"/>
</dbReference>
<dbReference type="NCBIfam" id="TIGR00527">
    <property type="entry name" value="gcvH"/>
    <property type="match status" value="1"/>
</dbReference>
<dbReference type="Proteomes" id="UP000194127">
    <property type="component" value="Unassembled WGS sequence"/>
</dbReference>
<dbReference type="CDD" id="cd06848">
    <property type="entry name" value="GCS_H"/>
    <property type="match status" value="1"/>
</dbReference>
<dbReference type="PROSITE" id="PS00189">
    <property type="entry name" value="LIPOYL"/>
    <property type="match status" value="1"/>
</dbReference>
<dbReference type="GO" id="GO:0009249">
    <property type="term" value="P:protein lipoylation"/>
    <property type="evidence" value="ECO:0007669"/>
    <property type="project" value="TreeGrafter"/>
</dbReference>
<dbReference type="InterPro" id="IPR003016">
    <property type="entry name" value="2-oxoA_DH_lipoyl-BS"/>
</dbReference>
<dbReference type="InterPro" id="IPR000089">
    <property type="entry name" value="Biotin_lipoyl"/>
</dbReference>
<evidence type="ECO:0000259" key="6">
    <source>
        <dbReference type="PROSITE" id="PS50968"/>
    </source>
</evidence>
<protein>
    <recommendedName>
        <fullName evidence="5">Glycine cleavage system H protein</fullName>
    </recommendedName>
</protein>
<dbReference type="PANTHER" id="PTHR11715:SF3">
    <property type="entry name" value="GLYCINE CLEAVAGE SYSTEM H PROTEIN-RELATED"/>
    <property type="match status" value="1"/>
</dbReference>
<sequence>MFSAFRQVSRPAAFAVRAAHRPSVGAFRVASFARTLVTVRYTEDHEAVKFDDSTGTGTVYITDYAQSSLGDVVFVELPTEGTEVSKGDQIGAVESVKAASDIYAPISGTVAEVNAGLADQPGLLNKSPEDKGWLCKIKVKDASEIESLLTEDAYKKHCES</sequence>
<evidence type="ECO:0000313" key="7">
    <source>
        <dbReference type="EMBL" id="OSX67423.1"/>
    </source>
</evidence>
<dbReference type="PANTHER" id="PTHR11715">
    <property type="entry name" value="GLYCINE CLEAVAGE SYSTEM H PROTEIN"/>
    <property type="match status" value="1"/>
</dbReference>
<keyword evidence="5" id="KW-0496">Mitochondrion</keyword>
<gene>
    <name evidence="7" type="ORF">POSPLADRAFT_1072341</name>
</gene>